<sequence>MIAFWTFCAEQDAHVRSGRESSRTSTQPRRALKRPSCVSPGTAARHGDRDGSRRCSCSPTASGMSRDGAVRAGSYSGRTCGQLNSELPAWEAGEFSSSSPAHLSNGGDTRALVRARTVSGTRPTPTNHGFRASDLAGGGSLDEMVSTTAGQQSLAVASCSQRHS</sequence>
<reference evidence="2 3" key="1">
    <citation type="journal article" date="2019" name="Nat. Ecol. Evol.">
        <title>Megaphylogeny resolves global patterns of mushroom evolution.</title>
        <authorList>
            <person name="Varga T."/>
            <person name="Krizsan K."/>
            <person name="Foldi C."/>
            <person name="Dima B."/>
            <person name="Sanchez-Garcia M."/>
            <person name="Sanchez-Ramirez S."/>
            <person name="Szollosi G.J."/>
            <person name="Szarkandi J.G."/>
            <person name="Papp V."/>
            <person name="Albert L."/>
            <person name="Andreopoulos W."/>
            <person name="Angelini C."/>
            <person name="Antonin V."/>
            <person name="Barry K.W."/>
            <person name="Bougher N.L."/>
            <person name="Buchanan P."/>
            <person name="Buyck B."/>
            <person name="Bense V."/>
            <person name="Catcheside P."/>
            <person name="Chovatia M."/>
            <person name="Cooper J."/>
            <person name="Damon W."/>
            <person name="Desjardin D."/>
            <person name="Finy P."/>
            <person name="Geml J."/>
            <person name="Haridas S."/>
            <person name="Hughes K."/>
            <person name="Justo A."/>
            <person name="Karasinski D."/>
            <person name="Kautmanova I."/>
            <person name="Kiss B."/>
            <person name="Kocsube S."/>
            <person name="Kotiranta H."/>
            <person name="LaButti K.M."/>
            <person name="Lechner B.E."/>
            <person name="Liimatainen K."/>
            <person name="Lipzen A."/>
            <person name="Lukacs Z."/>
            <person name="Mihaltcheva S."/>
            <person name="Morgado L.N."/>
            <person name="Niskanen T."/>
            <person name="Noordeloos M.E."/>
            <person name="Ohm R.A."/>
            <person name="Ortiz-Santana B."/>
            <person name="Ovrebo C."/>
            <person name="Racz N."/>
            <person name="Riley R."/>
            <person name="Savchenko A."/>
            <person name="Shiryaev A."/>
            <person name="Soop K."/>
            <person name="Spirin V."/>
            <person name="Szebenyi C."/>
            <person name="Tomsovsky M."/>
            <person name="Tulloss R.E."/>
            <person name="Uehling J."/>
            <person name="Grigoriev I.V."/>
            <person name="Vagvolgyi C."/>
            <person name="Papp T."/>
            <person name="Martin F.M."/>
            <person name="Miettinen O."/>
            <person name="Hibbett D.S."/>
            <person name="Nagy L.G."/>
        </authorList>
    </citation>
    <scope>NUCLEOTIDE SEQUENCE [LARGE SCALE GENOMIC DNA]</scope>
    <source>
        <strain evidence="2 3">HHB13444</strain>
    </source>
</reference>
<feature type="non-terminal residue" evidence="2">
    <location>
        <position position="164"/>
    </location>
</feature>
<organism evidence="2 3">
    <name type="scientific">Polyporus arcularius HHB13444</name>
    <dbReference type="NCBI Taxonomy" id="1314778"/>
    <lineage>
        <taxon>Eukaryota</taxon>
        <taxon>Fungi</taxon>
        <taxon>Dikarya</taxon>
        <taxon>Basidiomycota</taxon>
        <taxon>Agaricomycotina</taxon>
        <taxon>Agaricomycetes</taxon>
        <taxon>Polyporales</taxon>
        <taxon>Polyporaceae</taxon>
        <taxon>Polyporus</taxon>
    </lineage>
</organism>
<dbReference type="InParanoid" id="A0A5C3NP60"/>
<feature type="region of interest" description="Disordered" evidence="1">
    <location>
        <begin position="16"/>
        <end position="77"/>
    </location>
</feature>
<keyword evidence="3" id="KW-1185">Reference proteome</keyword>
<dbReference type="AlphaFoldDB" id="A0A5C3NP60"/>
<protein>
    <submittedName>
        <fullName evidence="2">Uncharacterized protein</fullName>
    </submittedName>
</protein>
<evidence type="ECO:0000313" key="2">
    <source>
        <dbReference type="EMBL" id="TFK77730.1"/>
    </source>
</evidence>
<accession>A0A5C3NP60</accession>
<dbReference type="Proteomes" id="UP000308197">
    <property type="component" value="Unassembled WGS sequence"/>
</dbReference>
<evidence type="ECO:0000313" key="3">
    <source>
        <dbReference type="Proteomes" id="UP000308197"/>
    </source>
</evidence>
<gene>
    <name evidence="2" type="ORF">K466DRAFT_668639</name>
</gene>
<proteinExistence type="predicted"/>
<dbReference type="EMBL" id="ML213231">
    <property type="protein sequence ID" value="TFK77730.1"/>
    <property type="molecule type" value="Genomic_DNA"/>
</dbReference>
<name>A0A5C3NP60_9APHY</name>
<evidence type="ECO:0000256" key="1">
    <source>
        <dbReference type="SAM" id="MobiDB-lite"/>
    </source>
</evidence>